<gene>
    <name evidence="2" type="primary">Necator_chrI.g3599</name>
    <name evidence="2" type="ORF">RB195_007470</name>
</gene>
<dbReference type="Proteomes" id="UP001303046">
    <property type="component" value="Unassembled WGS sequence"/>
</dbReference>
<feature type="compositionally biased region" description="Polar residues" evidence="1">
    <location>
        <begin position="21"/>
        <end position="34"/>
    </location>
</feature>
<reference evidence="2 3" key="1">
    <citation type="submission" date="2023-08" db="EMBL/GenBank/DDBJ databases">
        <title>A Necator americanus chromosomal reference genome.</title>
        <authorList>
            <person name="Ilik V."/>
            <person name="Petrzelkova K.J."/>
            <person name="Pardy F."/>
            <person name="Fuh T."/>
            <person name="Niatou-Singa F.S."/>
            <person name="Gouil Q."/>
            <person name="Baker L."/>
            <person name="Ritchie M.E."/>
            <person name="Jex A.R."/>
            <person name="Gazzola D."/>
            <person name="Li H."/>
            <person name="Toshio Fujiwara R."/>
            <person name="Zhan B."/>
            <person name="Aroian R.V."/>
            <person name="Pafco B."/>
            <person name="Schwarz E.M."/>
        </authorList>
    </citation>
    <scope>NUCLEOTIDE SEQUENCE [LARGE SCALE GENOMIC DNA]</scope>
    <source>
        <strain evidence="2 3">Aroian</strain>
        <tissue evidence="2">Whole animal</tissue>
    </source>
</reference>
<evidence type="ECO:0000313" key="2">
    <source>
        <dbReference type="EMBL" id="KAK6731021.1"/>
    </source>
</evidence>
<sequence>MRKEEPLGDSGIGTNGRISGAHSTSSKTNGSQGDQAPESPPNRNPTPSYNNPAIIRGCSSCETSAKIESLIKHNVTNYRFVLNKYLISKSGTLTNF</sequence>
<comment type="caution">
    <text evidence="2">The sequence shown here is derived from an EMBL/GenBank/DDBJ whole genome shotgun (WGS) entry which is preliminary data.</text>
</comment>
<evidence type="ECO:0000313" key="3">
    <source>
        <dbReference type="Proteomes" id="UP001303046"/>
    </source>
</evidence>
<dbReference type="EMBL" id="JAVFWL010000001">
    <property type="protein sequence ID" value="KAK6731021.1"/>
    <property type="molecule type" value="Genomic_DNA"/>
</dbReference>
<name>A0ABR1C169_NECAM</name>
<protein>
    <submittedName>
        <fullName evidence="2">Uncharacterized protein</fullName>
    </submittedName>
</protein>
<evidence type="ECO:0000256" key="1">
    <source>
        <dbReference type="SAM" id="MobiDB-lite"/>
    </source>
</evidence>
<feature type="region of interest" description="Disordered" evidence="1">
    <location>
        <begin position="1"/>
        <end position="55"/>
    </location>
</feature>
<keyword evidence="3" id="KW-1185">Reference proteome</keyword>
<accession>A0ABR1C169</accession>
<organism evidence="2 3">
    <name type="scientific">Necator americanus</name>
    <name type="common">Human hookworm</name>
    <dbReference type="NCBI Taxonomy" id="51031"/>
    <lineage>
        <taxon>Eukaryota</taxon>
        <taxon>Metazoa</taxon>
        <taxon>Ecdysozoa</taxon>
        <taxon>Nematoda</taxon>
        <taxon>Chromadorea</taxon>
        <taxon>Rhabditida</taxon>
        <taxon>Rhabditina</taxon>
        <taxon>Rhabditomorpha</taxon>
        <taxon>Strongyloidea</taxon>
        <taxon>Ancylostomatidae</taxon>
        <taxon>Bunostominae</taxon>
        <taxon>Necator</taxon>
    </lineage>
</organism>
<proteinExistence type="predicted"/>